<dbReference type="AlphaFoldDB" id="A0A2I0LE17"/>
<dbReference type="Proteomes" id="UP000233551">
    <property type="component" value="Unassembled WGS sequence"/>
</dbReference>
<reference evidence="2 3" key="1">
    <citation type="submission" date="2017-11" db="EMBL/GenBank/DDBJ databases">
        <title>De-novo sequencing of pomegranate (Punica granatum L.) genome.</title>
        <authorList>
            <person name="Akparov Z."/>
            <person name="Amiraslanov A."/>
            <person name="Hajiyeva S."/>
            <person name="Abbasov M."/>
            <person name="Kaur K."/>
            <person name="Hamwieh A."/>
            <person name="Solovyev V."/>
            <person name="Salamov A."/>
            <person name="Braich B."/>
            <person name="Kosarev P."/>
            <person name="Mahmoud A."/>
            <person name="Hajiyev E."/>
            <person name="Babayeva S."/>
            <person name="Izzatullayeva V."/>
            <person name="Mammadov A."/>
            <person name="Mammadov A."/>
            <person name="Sharifova S."/>
            <person name="Ojaghi J."/>
            <person name="Eynullazada K."/>
            <person name="Bayramov B."/>
            <person name="Abdulazimova A."/>
            <person name="Shahmuradov I."/>
        </authorList>
    </citation>
    <scope>NUCLEOTIDE SEQUENCE [LARGE SCALE GENOMIC DNA]</scope>
    <source>
        <strain evidence="3">cv. AG2017</strain>
        <tissue evidence="2">Leaf</tissue>
    </source>
</reference>
<keyword evidence="3" id="KW-1185">Reference proteome</keyword>
<feature type="compositionally biased region" description="Basic and acidic residues" evidence="1">
    <location>
        <begin position="249"/>
        <end position="259"/>
    </location>
</feature>
<name>A0A2I0LE17_PUNGR</name>
<evidence type="ECO:0000313" key="3">
    <source>
        <dbReference type="Proteomes" id="UP000233551"/>
    </source>
</evidence>
<protein>
    <submittedName>
        <fullName evidence="2">Uncharacterized protein</fullName>
    </submittedName>
</protein>
<dbReference type="EMBL" id="PGOL01000047">
    <property type="protein sequence ID" value="PKI78466.1"/>
    <property type="molecule type" value="Genomic_DNA"/>
</dbReference>
<evidence type="ECO:0000313" key="2">
    <source>
        <dbReference type="EMBL" id="PKI78466.1"/>
    </source>
</evidence>
<gene>
    <name evidence="2" type="ORF">CRG98_001106</name>
</gene>
<sequence>MQCILQLFGSIPTKFLFRGPSPSGPSRLNFYSRVRPDFKFPCTMQPAGQNAPHLANPPGKTPRTPQGSIPFGSVTALNFCSWVRPFESVPTLNLCSVVRPLRVRPDFKFMFMGPSPRVRLDFKLLFKGPSPRVRPNFYISASDITSPHIQNRREKIAIGSSISIIAIKLGLISSFRVKIVLSGEQCTRNRTLRRARVPARPAVRTATRPRTPSSPNVHALAPEHLSKGSTESPDSRTLPRLFPRIPRQGLDRRLEDHPDPEMASKLLAMSLNGMAET</sequence>
<proteinExistence type="predicted"/>
<evidence type="ECO:0000256" key="1">
    <source>
        <dbReference type="SAM" id="MobiDB-lite"/>
    </source>
</evidence>
<organism evidence="2 3">
    <name type="scientific">Punica granatum</name>
    <name type="common">Pomegranate</name>
    <dbReference type="NCBI Taxonomy" id="22663"/>
    <lineage>
        <taxon>Eukaryota</taxon>
        <taxon>Viridiplantae</taxon>
        <taxon>Streptophyta</taxon>
        <taxon>Embryophyta</taxon>
        <taxon>Tracheophyta</taxon>
        <taxon>Spermatophyta</taxon>
        <taxon>Magnoliopsida</taxon>
        <taxon>eudicotyledons</taxon>
        <taxon>Gunneridae</taxon>
        <taxon>Pentapetalae</taxon>
        <taxon>rosids</taxon>
        <taxon>malvids</taxon>
        <taxon>Myrtales</taxon>
        <taxon>Lythraceae</taxon>
        <taxon>Punica</taxon>
    </lineage>
</organism>
<accession>A0A2I0LE17</accession>
<comment type="caution">
    <text evidence="2">The sequence shown here is derived from an EMBL/GenBank/DDBJ whole genome shotgun (WGS) entry which is preliminary data.</text>
</comment>
<feature type="compositionally biased region" description="Low complexity" evidence="1">
    <location>
        <begin position="198"/>
        <end position="216"/>
    </location>
</feature>
<feature type="region of interest" description="Disordered" evidence="1">
    <location>
        <begin position="196"/>
        <end position="259"/>
    </location>
</feature>